<evidence type="ECO:0000313" key="2">
    <source>
        <dbReference type="EMBL" id="CDO58710.1"/>
    </source>
</evidence>
<accession>X5MKM8</accession>
<evidence type="ECO:0000256" key="1">
    <source>
        <dbReference type="SAM" id="Phobius"/>
    </source>
</evidence>
<dbReference type="OrthoDB" id="8478192at2"/>
<keyword evidence="3" id="KW-1185">Reference proteome</keyword>
<dbReference type="STRING" id="1458461.BN1012_Phect496"/>
<gene>
    <name evidence="2" type="ORF">BN1012_Phect496</name>
</gene>
<feature type="transmembrane region" description="Helical" evidence="1">
    <location>
        <begin position="73"/>
        <end position="90"/>
    </location>
</feature>
<feature type="transmembrane region" description="Helical" evidence="1">
    <location>
        <begin position="50"/>
        <end position="67"/>
    </location>
</feature>
<protein>
    <submittedName>
        <fullName evidence="2">Uncharacterized protein</fullName>
    </submittedName>
</protein>
<dbReference type="EMBL" id="HG966617">
    <property type="protein sequence ID" value="CDO58710.1"/>
    <property type="molecule type" value="Genomic_DNA"/>
</dbReference>
<name>X5MKM8_9HYPH</name>
<proteinExistence type="predicted"/>
<reference evidence="2 3" key="1">
    <citation type="journal article" date="2014" name="Front. Genet.">
        <title>Genome and metabolic network of "Candidatus Phaeomarinobacter ectocarpi" Ec32, a new candidate genus of Alphaproteobacteria frequently associated with brown algae.</title>
        <authorList>
            <person name="Dittami S.M."/>
            <person name="Barbeyron T."/>
            <person name="Boyen C."/>
            <person name="Cambefort J."/>
            <person name="Collet G."/>
            <person name="Delage L."/>
            <person name="Gobet A."/>
            <person name="Groisillier A."/>
            <person name="Leblanc C."/>
            <person name="Michel G."/>
            <person name="Scornet D."/>
            <person name="Siegel A."/>
            <person name="Tapia J.E."/>
            <person name="Tonon T."/>
        </authorList>
    </citation>
    <scope>NUCLEOTIDE SEQUENCE [LARGE SCALE GENOMIC DNA]</scope>
    <source>
        <strain evidence="2 3">Ec32</strain>
    </source>
</reference>
<keyword evidence="1" id="KW-1133">Transmembrane helix</keyword>
<organism evidence="2 3">
    <name type="scientific">Candidatus Phaeomarinibacter ectocarpi</name>
    <dbReference type="NCBI Taxonomy" id="1458461"/>
    <lineage>
        <taxon>Bacteria</taxon>
        <taxon>Pseudomonadati</taxon>
        <taxon>Pseudomonadota</taxon>
        <taxon>Alphaproteobacteria</taxon>
        <taxon>Hyphomicrobiales</taxon>
        <taxon>Parvibaculaceae</taxon>
        <taxon>Candidatus Phaeomarinibacter</taxon>
    </lineage>
</organism>
<dbReference type="AlphaFoldDB" id="X5MKM8"/>
<feature type="transmembrane region" description="Helical" evidence="1">
    <location>
        <begin position="12"/>
        <end position="38"/>
    </location>
</feature>
<dbReference type="KEGG" id="pect:BN1012_Phect496"/>
<evidence type="ECO:0000313" key="3">
    <source>
        <dbReference type="Proteomes" id="UP000032160"/>
    </source>
</evidence>
<sequence length="301" mass="32520">MVVFNLYDAAKLFAIIGGLIVVLAIVTAPLQALLYVIASFGHLTDNGMGYLKYIAYASIAVALVLLVTRQWVFMSMAIAVLLALSGYVAFTSSAMRGDVVAYGSERNEQWAAALANEPRWVDVAWVEPEQIRQLRDEVAVSCCTSELVLREEGSYPRDTSIGMRVGKYRIAKRGELATTTFLTKYIEVATSGAGDWLAYYNSCLAPAQWDMEGFATRYGAGAAERVAHENTMKLANRPAACKTMEGVDEAYALNLADTIKAAITRDGGAPAALLESKGLDAACAAHQQCQAFEADFAIDVK</sequence>
<dbReference type="Proteomes" id="UP000032160">
    <property type="component" value="Chromosome I"/>
</dbReference>
<keyword evidence="1" id="KW-0812">Transmembrane</keyword>
<dbReference type="HOGENOM" id="CLU_923422_0_0_5"/>
<keyword evidence="1" id="KW-0472">Membrane</keyword>